<feature type="coiled-coil region" evidence="6">
    <location>
        <begin position="761"/>
        <end position="788"/>
    </location>
</feature>
<dbReference type="Proteomes" id="UP000751190">
    <property type="component" value="Unassembled WGS sequence"/>
</dbReference>
<feature type="region of interest" description="Disordered" evidence="7">
    <location>
        <begin position="1"/>
        <end position="50"/>
    </location>
</feature>
<dbReference type="SUPFAM" id="SSF49758">
    <property type="entry name" value="Calpain large subunit, middle domain (domain III)"/>
    <property type="match status" value="2"/>
</dbReference>
<dbReference type="Pfam" id="PF00648">
    <property type="entry name" value="Peptidase_C2"/>
    <property type="match status" value="1"/>
</dbReference>
<evidence type="ECO:0000256" key="2">
    <source>
        <dbReference type="ARBA" id="ARBA00022670"/>
    </source>
</evidence>
<dbReference type="OrthoDB" id="424753at2759"/>
<feature type="compositionally biased region" description="Low complexity" evidence="7">
    <location>
        <begin position="1072"/>
        <end position="1120"/>
    </location>
</feature>
<evidence type="ECO:0000313" key="9">
    <source>
        <dbReference type="EMBL" id="KAG8460882.1"/>
    </source>
</evidence>
<comment type="caution">
    <text evidence="9">The sequence shown here is derived from an EMBL/GenBank/DDBJ whole genome shotgun (WGS) entry which is preliminary data.</text>
</comment>
<reference evidence="9" key="1">
    <citation type="submission" date="2021-05" db="EMBL/GenBank/DDBJ databases">
        <title>The genome of the haptophyte Pavlova lutheri (Diacronema luteri, Pavlovales) - a model for lipid biosynthesis in eukaryotic algae.</title>
        <authorList>
            <person name="Hulatt C.J."/>
            <person name="Posewitz M.C."/>
        </authorList>
    </citation>
    <scope>NUCLEOTIDE SEQUENCE</scope>
    <source>
        <strain evidence="9">NIVA-4/92</strain>
    </source>
</reference>
<dbReference type="EMBL" id="JAGTXO010000029">
    <property type="protein sequence ID" value="KAG8460882.1"/>
    <property type="molecule type" value="Genomic_DNA"/>
</dbReference>
<sequence>MLSRGTQREPTSAEREAQLRGSRELAAGLGLPRNNPVLKNEGQGLSKKQSADLQRAVEKAMLWCKDHGGAKYEDPDFPPSARAIYGDDPPDVFVEMPQVGEVAPKWKRPAEFAPEAPVLTKLEYQVENIRQGAVNDRWLISAINIVSSNTEQLMRAFLDPTKAADGGRVGPREKSEVHAFGQKYGFFACRLYHDDPLSDDDWAVVIVDDRVPLSALDGRPCFASHPDPSAYWGMILEKAAAKLAGSYAQLRGGTVVQGLKLLTGGRVPSPPRLTSEEGRALIPPSPTPNALWNLIMDKTATNHVVGAAHAAKDDAGALARDAAAAVEAAEKMGLVARRAYAVVACGEAMGFKLLKLRLPLAPAAEERARAAAGKPPEWIGRFSDESDDWRPQLRQMLSYSRNSADNTFWILYEDFCTHFNKVYFCRMADDVWTKYVVQSRWMDGSAGGSPSFLSWRSNYQWLMRVESRPIELVFTVTQADARKTGGHGRGYATAIGLTVARGNAGADSRRRKLVLPDTDVVATAGPKFAQQVQLTLRLEPSARPYVVVPCAHAPGIEGAFKLTVQADDANDDGVPDFGFAAVADADDWQCTVLQGAWAEGSTAAGGPPSAAAWLANPQFQLKVGAKARVFACVELVDVDVDGRDTASMQEGPQYPAIGLVAAAGSQEGAKLDGPPQVLREAAPRKADGAFVEFELPGATDGDESPPVVIVPYLQLASISHKFQLSVYTDAPHTLEPLEARPPRANERACEYCHAPAVIYDVLAKVDELERKTERLRALEAQFVAHKLECYGNRDYDCGPGWDTFNANKAQLDAALLQLGALGVALGNSAPLAPPKAPAPPAPAGPSMADVAFARALGSLAAEARARLASCPDIDADLGTMRIALRRMVSFGAGSANFASAADDDALLEQLARALGALNALLAEHGQPPLLVLIEGFSSNNAPCLLPCCARYQATTEGAPNCALARTRAFACKQRLVLKLVALDTTGRLRTPSAAAATILTAGYRFSRANALPGYDDGRNYPQNRRVEIRVLGPDEARAIRSAQEPEPTIDAPPAQPELAREFTPEPTPAASPAPRAGSKLAPLAPLATTPAPSVGATPSSASPTGATPAGTPPAGTNGMPATQLAKEEAKLAAALHAVEPEALAAIGDACGEVEVDLAKLRLRLRRPLAFVGGTGRFFDPEASDVALSQAAQVVSVLNRLLHKNGRPPLLVCVRASPPAEPAEPRVDLHRAEACALLFCARLAQVDGEEEMEVRARALPIAAPEVVPFARDALTGATPAAVELRFVGTRQFERLGAERARADAADEAEALRTRAADAEAKARAIAAEKSAAVESALAAERAKRDAEAERETSAAVAVAVTAERERLEAERRAAEAAKGNKKSAVCVVQ</sequence>
<dbReference type="InterPro" id="IPR022684">
    <property type="entry name" value="Calpain_cysteine_protease"/>
</dbReference>
<keyword evidence="4" id="KW-0788">Thiol protease</keyword>
<organism evidence="9 10">
    <name type="scientific">Diacronema lutheri</name>
    <name type="common">Unicellular marine alga</name>
    <name type="synonym">Monochrysis lutheri</name>
    <dbReference type="NCBI Taxonomy" id="2081491"/>
    <lineage>
        <taxon>Eukaryota</taxon>
        <taxon>Haptista</taxon>
        <taxon>Haptophyta</taxon>
        <taxon>Pavlovophyceae</taxon>
        <taxon>Pavlovales</taxon>
        <taxon>Pavlovaceae</taxon>
        <taxon>Diacronema</taxon>
    </lineage>
</organism>
<evidence type="ECO:0000256" key="5">
    <source>
        <dbReference type="PROSITE-ProRule" id="PRU00239"/>
    </source>
</evidence>
<dbReference type="InterPro" id="IPR036213">
    <property type="entry name" value="Calpain_III_sf"/>
</dbReference>
<dbReference type="PANTHER" id="PTHR10183">
    <property type="entry name" value="CALPAIN"/>
    <property type="match status" value="1"/>
</dbReference>
<dbReference type="InterPro" id="IPR038765">
    <property type="entry name" value="Papain-like_cys_pep_sf"/>
</dbReference>
<dbReference type="InterPro" id="IPR022682">
    <property type="entry name" value="Calpain_domain_III"/>
</dbReference>
<dbReference type="Gene3D" id="2.60.120.380">
    <property type="match status" value="2"/>
</dbReference>
<keyword evidence="2" id="KW-0645">Protease</keyword>
<evidence type="ECO:0000259" key="8">
    <source>
        <dbReference type="PROSITE" id="PS50203"/>
    </source>
</evidence>
<evidence type="ECO:0000256" key="4">
    <source>
        <dbReference type="ARBA" id="ARBA00022807"/>
    </source>
</evidence>
<feature type="coiled-coil region" evidence="6">
    <location>
        <begin position="1300"/>
        <end position="1327"/>
    </location>
</feature>
<evidence type="ECO:0000256" key="7">
    <source>
        <dbReference type="SAM" id="MobiDB-lite"/>
    </source>
</evidence>
<gene>
    <name evidence="9" type="ORF">KFE25_010633</name>
</gene>
<dbReference type="SMART" id="SM00230">
    <property type="entry name" value="CysPc"/>
    <property type="match status" value="1"/>
</dbReference>
<dbReference type="InterPro" id="IPR036737">
    <property type="entry name" value="OmpA-like_sf"/>
</dbReference>
<dbReference type="InterPro" id="IPR001300">
    <property type="entry name" value="Peptidase_C2_calpain_cat"/>
</dbReference>
<feature type="compositionally biased region" description="Polar residues" evidence="7">
    <location>
        <begin position="1"/>
        <end position="10"/>
    </location>
</feature>
<dbReference type="GO" id="GO:0004198">
    <property type="term" value="F:calcium-dependent cysteine-type endopeptidase activity"/>
    <property type="evidence" value="ECO:0007669"/>
    <property type="project" value="InterPro"/>
</dbReference>
<dbReference type="GO" id="GO:0006508">
    <property type="term" value="P:proteolysis"/>
    <property type="evidence" value="ECO:0007669"/>
    <property type="project" value="UniProtKB-KW"/>
</dbReference>
<feature type="region of interest" description="Disordered" evidence="7">
    <location>
        <begin position="1039"/>
        <end position="1120"/>
    </location>
</feature>
<dbReference type="Pfam" id="PF01067">
    <property type="entry name" value="Calpain_III"/>
    <property type="match status" value="1"/>
</dbReference>
<feature type="domain" description="Calpain catalytic" evidence="8">
    <location>
        <begin position="71"/>
        <end position="428"/>
    </location>
</feature>
<dbReference type="PRINTS" id="PR00704">
    <property type="entry name" value="CALPAIN"/>
</dbReference>
<keyword evidence="10" id="KW-1185">Reference proteome</keyword>
<keyword evidence="6" id="KW-0175">Coiled coil</keyword>
<accession>A0A8J6C3L5</accession>
<dbReference type="Gene3D" id="3.30.1330.60">
    <property type="entry name" value="OmpA-like domain"/>
    <property type="match status" value="1"/>
</dbReference>
<evidence type="ECO:0000313" key="10">
    <source>
        <dbReference type="Proteomes" id="UP000751190"/>
    </source>
</evidence>
<dbReference type="Gene3D" id="3.90.70.10">
    <property type="entry name" value="Cysteine proteinases"/>
    <property type="match status" value="1"/>
</dbReference>
<dbReference type="SUPFAM" id="SSF54001">
    <property type="entry name" value="Cysteine proteinases"/>
    <property type="match status" value="1"/>
</dbReference>
<dbReference type="PANTHER" id="PTHR10183:SF379">
    <property type="entry name" value="CALPAIN-5"/>
    <property type="match status" value="1"/>
</dbReference>
<dbReference type="InterPro" id="IPR022683">
    <property type="entry name" value="Calpain_III"/>
</dbReference>
<comment type="similarity">
    <text evidence="1">Belongs to the peptidase C2 family.</text>
</comment>
<feature type="coiled-coil region" evidence="6">
    <location>
        <begin position="1356"/>
        <end position="1383"/>
    </location>
</feature>
<dbReference type="SMART" id="SM00720">
    <property type="entry name" value="calpain_III"/>
    <property type="match status" value="1"/>
</dbReference>
<feature type="compositionally biased region" description="Basic and acidic residues" evidence="7">
    <location>
        <begin position="11"/>
        <end position="23"/>
    </location>
</feature>
<keyword evidence="3" id="KW-0378">Hydrolase</keyword>
<name>A0A8J6C3L5_DIALT</name>
<protein>
    <recommendedName>
        <fullName evidence="8">Calpain catalytic domain-containing protein</fullName>
    </recommendedName>
</protein>
<comment type="caution">
    <text evidence="5">Lacks conserved residue(s) required for the propagation of feature annotation.</text>
</comment>
<evidence type="ECO:0000256" key="3">
    <source>
        <dbReference type="ARBA" id="ARBA00022801"/>
    </source>
</evidence>
<evidence type="ECO:0000256" key="6">
    <source>
        <dbReference type="SAM" id="Coils"/>
    </source>
</evidence>
<proteinExistence type="inferred from homology"/>
<dbReference type="PROSITE" id="PS50203">
    <property type="entry name" value="CALPAIN_CAT"/>
    <property type="match status" value="1"/>
</dbReference>
<evidence type="ECO:0000256" key="1">
    <source>
        <dbReference type="ARBA" id="ARBA00007623"/>
    </source>
</evidence>